<comment type="caution">
    <text evidence="4">The sequence shown here is derived from an EMBL/GenBank/DDBJ whole genome shotgun (WGS) entry which is preliminary data.</text>
</comment>
<dbReference type="AlphaFoldDB" id="A0A9P8MII0"/>
<accession>A0A9P8MII0</accession>
<name>A0A9P8MII0_9HYPO</name>
<proteinExistence type="inferred from homology"/>
<comment type="similarity">
    <text evidence="1">Belongs to the C/M/P thioester hydrolase family.</text>
</comment>
<protein>
    <recommendedName>
        <fullName evidence="3">Acyl-CoA thioesterase-like C-terminal domain-containing protein</fullName>
    </recommendedName>
</protein>
<dbReference type="PANTHER" id="PTHR11066:SF64">
    <property type="entry name" value="ACYL-COA THIOESTERASE (AFU_ORTHOLOGUE AFUA_1G12060)"/>
    <property type="match status" value="1"/>
</dbReference>
<dbReference type="SUPFAM" id="SSF54637">
    <property type="entry name" value="Thioesterase/thiol ester dehydrase-isomerase"/>
    <property type="match status" value="2"/>
</dbReference>
<dbReference type="InterPro" id="IPR029069">
    <property type="entry name" value="HotDog_dom_sf"/>
</dbReference>
<dbReference type="GO" id="GO:0005782">
    <property type="term" value="C:peroxisomal matrix"/>
    <property type="evidence" value="ECO:0007669"/>
    <property type="project" value="UniProtKB-SubCell"/>
</dbReference>
<dbReference type="GO" id="GO:0009062">
    <property type="term" value="P:fatty acid catabolic process"/>
    <property type="evidence" value="ECO:0007669"/>
    <property type="project" value="TreeGrafter"/>
</dbReference>
<dbReference type="GO" id="GO:0006637">
    <property type="term" value="P:acyl-CoA metabolic process"/>
    <property type="evidence" value="ECO:0007669"/>
    <property type="project" value="InterPro"/>
</dbReference>
<evidence type="ECO:0000256" key="1">
    <source>
        <dbReference type="ARBA" id="ARBA00006538"/>
    </source>
</evidence>
<dbReference type="Proteomes" id="UP000764110">
    <property type="component" value="Unassembled WGS sequence"/>
</dbReference>
<evidence type="ECO:0000256" key="2">
    <source>
        <dbReference type="SAM" id="MobiDB-lite"/>
    </source>
</evidence>
<dbReference type="InterPro" id="IPR042171">
    <property type="entry name" value="Acyl-CoA_hotdog"/>
</dbReference>
<evidence type="ECO:0000313" key="5">
    <source>
        <dbReference type="Proteomes" id="UP000764110"/>
    </source>
</evidence>
<organism evidence="4 5">
    <name type="scientific">Metarhizium humberi</name>
    <dbReference type="NCBI Taxonomy" id="2596975"/>
    <lineage>
        <taxon>Eukaryota</taxon>
        <taxon>Fungi</taxon>
        <taxon>Dikarya</taxon>
        <taxon>Ascomycota</taxon>
        <taxon>Pezizomycotina</taxon>
        <taxon>Sordariomycetes</taxon>
        <taxon>Hypocreomycetidae</taxon>
        <taxon>Hypocreales</taxon>
        <taxon>Clavicipitaceae</taxon>
        <taxon>Metarhizium</taxon>
    </lineage>
</organism>
<reference evidence="4 5" key="1">
    <citation type="submission" date="2020-07" db="EMBL/GenBank/DDBJ databases">
        <title>Metarhizium humberi genome.</title>
        <authorList>
            <person name="Lysoe E."/>
        </authorList>
    </citation>
    <scope>NUCLEOTIDE SEQUENCE [LARGE SCALE GENOMIC DNA]</scope>
    <source>
        <strain evidence="4 5">ESALQ1638</strain>
    </source>
</reference>
<feature type="region of interest" description="Disordered" evidence="2">
    <location>
        <begin position="702"/>
        <end position="763"/>
    </location>
</feature>
<dbReference type="InterPro" id="IPR049450">
    <property type="entry name" value="ACOT8-like_C"/>
</dbReference>
<dbReference type="InterPro" id="IPR003703">
    <property type="entry name" value="Acyl_CoA_thio"/>
</dbReference>
<dbReference type="GO" id="GO:0047617">
    <property type="term" value="F:fatty acyl-CoA hydrolase activity"/>
    <property type="evidence" value="ECO:0007669"/>
    <property type="project" value="InterPro"/>
</dbReference>
<feature type="region of interest" description="Disordered" evidence="2">
    <location>
        <begin position="1"/>
        <end position="26"/>
    </location>
</feature>
<dbReference type="CDD" id="cd03444">
    <property type="entry name" value="Thioesterase_II_repeat1"/>
    <property type="match status" value="1"/>
</dbReference>
<feature type="domain" description="Acyl-CoA thioesterase-like C-terminal" evidence="3">
    <location>
        <begin position="405"/>
        <end position="465"/>
    </location>
</feature>
<evidence type="ECO:0000313" key="4">
    <source>
        <dbReference type="EMBL" id="KAH0601350.1"/>
    </source>
</evidence>
<dbReference type="PANTHER" id="PTHR11066">
    <property type="entry name" value="ACYL-COA THIOESTERASE"/>
    <property type="match status" value="1"/>
</dbReference>
<evidence type="ECO:0000259" key="3">
    <source>
        <dbReference type="Pfam" id="PF20789"/>
    </source>
</evidence>
<dbReference type="Pfam" id="PF20789">
    <property type="entry name" value="4HBT_3C"/>
    <property type="match status" value="1"/>
</dbReference>
<dbReference type="Gene3D" id="2.40.160.210">
    <property type="entry name" value="Acyl-CoA thioesterase, double hotdog domain"/>
    <property type="match status" value="1"/>
</dbReference>
<keyword evidence="5" id="KW-1185">Reference proteome</keyword>
<sequence>MSRRVEERAQGVADVDSQKSSRGSMPRATRCIPYAAHLSGPFQLASSNGAFDLKLLASTSWPGVKTELRSARSSYTSWTMSDQKGAMVEFRETLEEAQQRAMASCREWPRMDFQDFMELVQVPENIHSQGPGVKRYMSRQPAWMAGNELPWDELFRNLKGPRPRHSGLGVFGGCVYAQAPLAAARAIEEEERRQTAATGLVKPVPGIHSIQGIFTVPGLGDRPFVFDVTNIISGRSFFGRQVNVRQPKQPSSNPAGPFPDSDAELPLGDICFSCITTFKRPAEGVDDVQSPISAQKRYANILSQRAPDEWEPAPQSDIDIITSLFKDFKGHGGFPLLDMHKVDMSEYNSDKEVPDRIQLMLYRPMKPILKDDVNGHIVCHAFEADRNGLIMLGNHMGYGFNMDKAASLSYSFYVHTNPDEAVMDGDGWWIQEINWPRVSANRCMMESKIWSPEGKHVASAYQDGMLVPAKEPMEVKESKLYDSVYSLDEAGSVYKAPNHLRGVPVEKVTEDSLYWEKSWDSLDDFIAYEEEERFLKEKYQAMKDAEPNNTDIRKKAKSHQDNMSKHVKIREIFGPHSPYHPNQLVAKQHLPPGGLCQKELMYRVACKISDLKVLNDQGILVMDAWDFIRWRIGRKLEERLDLPGQSGRHFVRTLIYKLCDETKLGSTGYEDSVMRQAVLVSAQYQNRIASFKTNATKAGYSAARSLGSGLPRRSTDEANRKRNRRTGGSQSGQTASAQRAEERRQRRAQFAAQSGSYQGVNAFRGMQRDRQVLQQGDSL</sequence>
<dbReference type="EMBL" id="JACEFI010000001">
    <property type="protein sequence ID" value="KAH0601350.1"/>
    <property type="molecule type" value="Genomic_DNA"/>
</dbReference>
<gene>
    <name evidence="4" type="ORF">MHUMG1_00224</name>
</gene>